<gene>
    <name evidence="8" type="ORF">DFR60_1245</name>
</gene>
<evidence type="ECO:0000256" key="3">
    <source>
        <dbReference type="ARBA" id="ARBA00022679"/>
    </source>
</evidence>
<dbReference type="AlphaFoldDB" id="A0A2V3XUM4"/>
<dbReference type="EMBL" id="QJKD01000024">
    <property type="protein sequence ID" value="PXX45550.1"/>
    <property type="molecule type" value="Genomic_DNA"/>
</dbReference>
<evidence type="ECO:0000256" key="2">
    <source>
        <dbReference type="ARBA" id="ARBA00022553"/>
    </source>
</evidence>
<comment type="caution">
    <text evidence="8">The sequence shown here is derived from an EMBL/GenBank/DDBJ whole genome shotgun (WGS) entry which is preliminary data.</text>
</comment>
<keyword evidence="9" id="KW-1185">Reference proteome</keyword>
<evidence type="ECO:0000256" key="6">
    <source>
        <dbReference type="SAM" id="Phobius"/>
    </source>
</evidence>
<dbReference type="Proteomes" id="UP000248057">
    <property type="component" value="Unassembled WGS sequence"/>
</dbReference>
<dbReference type="InterPro" id="IPR003594">
    <property type="entry name" value="HATPase_dom"/>
</dbReference>
<dbReference type="InterPro" id="IPR036890">
    <property type="entry name" value="HATPase_C_sf"/>
</dbReference>
<organism evidence="8 9">
    <name type="scientific">Hungatella effluvii</name>
    <dbReference type="NCBI Taxonomy" id="1096246"/>
    <lineage>
        <taxon>Bacteria</taxon>
        <taxon>Bacillati</taxon>
        <taxon>Bacillota</taxon>
        <taxon>Clostridia</taxon>
        <taxon>Lachnospirales</taxon>
        <taxon>Lachnospiraceae</taxon>
        <taxon>Hungatella</taxon>
    </lineage>
</organism>
<keyword evidence="3" id="KW-0808">Transferase</keyword>
<evidence type="ECO:0000256" key="1">
    <source>
        <dbReference type="ARBA" id="ARBA00004370"/>
    </source>
</evidence>
<dbReference type="Gene3D" id="3.30.565.10">
    <property type="entry name" value="Histidine kinase-like ATPase, C-terminal domain"/>
    <property type="match status" value="1"/>
</dbReference>
<feature type="transmembrane region" description="Helical" evidence="6">
    <location>
        <begin position="286"/>
        <end position="305"/>
    </location>
</feature>
<proteinExistence type="predicted"/>
<protein>
    <submittedName>
        <fullName evidence="8">Two-component system sensor histidine kinase YesM</fullName>
    </submittedName>
</protein>
<keyword evidence="6" id="KW-0812">Transmembrane</keyword>
<dbReference type="InterPro" id="IPR050640">
    <property type="entry name" value="Bact_2-comp_sensor_kinase"/>
</dbReference>
<feature type="transmembrane region" description="Helical" evidence="6">
    <location>
        <begin position="7"/>
        <end position="27"/>
    </location>
</feature>
<dbReference type="PANTHER" id="PTHR34220:SF7">
    <property type="entry name" value="SENSOR HISTIDINE KINASE YPDA"/>
    <property type="match status" value="1"/>
</dbReference>
<dbReference type="GO" id="GO:0000155">
    <property type="term" value="F:phosphorelay sensor kinase activity"/>
    <property type="evidence" value="ECO:0007669"/>
    <property type="project" value="InterPro"/>
</dbReference>
<feature type="domain" description="HAMP" evidence="7">
    <location>
        <begin position="309"/>
        <end position="362"/>
    </location>
</feature>
<dbReference type="InterPro" id="IPR010559">
    <property type="entry name" value="Sig_transdc_His_kin_internal"/>
</dbReference>
<dbReference type="PROSITE" id="PS50885">
    <property type="entry name" value="HAMP"/>
    <property type="match status" value="1"/>
</dbReference>
<dbReference type="GO" id="GO:0016020">
    <property type="term" value="C:membrane"/>
    <property type="evidence" value="ECO:0007669"/>
    <property type="project" value="UniProtKB-SubCell"/>
</dbReference>
<dbReference type="SUPFAM" id="SSF55874">
    <property type="entry name" value="ATPase domain of HSP90 chaperone/DNA topoisomerase II/histidine kinase"/>
    <property type="match status" value="1"/>
</dbReference>
<feature type="coiled-coil region" evidence="5">
    <location>
        <begin position="336"/>
        <end position="382"/>
    </location>
</feature>
<dbReference type="GeneID" id="86064669"/>
<name>A0A2V3XUM4_9FIRM</name>
<dbReference type="Pfam" id="PF02518">
    <property type="entry name" value="HATPase_c"/>
    <property type="match status" value="1"/>
</dbReference>
<dbReference type="Pfam" id="PF06580">
    <property type="entry name" value="His_kinase"/>
    <property type="match status" value="1"/>
</dbReference>
<evidence type="ECO:0000313" key="8">
    <source>
        <dbReference type="EMBL" id="PXX45550.1"/>
    </source>
</evidence>
<sequence>MRFQRKILLNYVLLLFISVVIIIVLYYNSSRKRYAEQEYSYLQTLSGQMMQQLEMEYRSMQEMTESLLSDPVILDNLKILATIYEDSDYRVEAKKKIMIRLNTYHIVKNFYRVLIYNNRGDIFASYDFDERKIKNMIPEEQEVWITGATGKKGRTGLVLPHEDPWGMKTSPVIYGVIREILGSNMGYLEVQKTEDSLKRIFEIFDDNIRVAAVYDGGGALYGLENEEMMQYYEGLGKSEKHTVTDRKNPVTGRNEIVSSVYSELTGVTILLAEDRRVITQKMSGPLWMAFWILLLFVSLSILFIVRISQNLARPINELRRQMEQTNTENMGEAIHIENSMDEITALTNTYERILRRLKESLIQEKNLSYLQLQARYDLLQAQINPHFFHNVLNVISSRGLMLGDETICEICGSLSGMLRYATGNKIRYATIAEELIYLKQYLYLMKLRYQHKLEYLIEVDERLGSQLVPKIAFQQIVENSIKHGFNGKNDVMKITVTIKLTESGEHWIAVFTDNGEGIKKETVEQLEQQMIRMRDSLLNRHESIEMEIGGMGLLNTYARLVLFFGDDVKLEIMGLESGTTVVIAVPVSAGAGEDVSSIGSGR</sequence>
<dbReference type="InterPro" id="IPR003660">
    <property type="entry name" value="HAMP_dom"/>
</dbReference>
<evidence type="ECO:0000313" key="9">
    <source>
        <dbReference type="Proteomes" id="UP000248057"/>
    </source>
</evidence>
<evidence type="ECO:0000259" key="7">
    <source>
        <dbReference type="PROSITE" id="PS50885"/>
    </source>
</evidence>
<dbReference type="Gene3D" id="6.10.340.10">
    <property type="match status" value="1"/>
</dbReference>
<evidence type="ECO:0000256" key="5">
    <source>
        <dbReference type="SAM" id="Coils"/>
    </source>
</evidence>
<keyword evidence="6" id="KW-1133">Transmembrane helix</keyword>
<accession>A0A2V3XUM4</accession>
<evidence type="ECO:0000256" key="4">
    <source>
        <dbReference type="ARBA" id="ARBA00022777"/>
    </source>
</evidence>
<keyword evidence="5" id="KW-0175">Coiled coil</keyword>
<reference evidence="8 9" key="1">
    <citation type="submission" date="2018-05" db="EMBL/GenBank/DDBJ databases">
        <title>Genomic Encyclopedia of Type Strains, Phase IV (KMG-IV): sequencing the most valuable type-strain genomes for metagenomic binning, comparative biology and taxonomic classification.</title>
        <authorList>
            <person name="Goeker M."/>
        </authorList>
    </citation>
    <scope>NUCLEOTIDE SEQUENCE [LARGE SCALE GENOMIC DNA]</scope>
    <source>
        <strain evidence="8 9">DSM 24995</strain>
    </source>
</reference>
<keyword evidence="2" id="KW-0597">Phosphoprotein</keyword>
<keyword evidence="4 8" id="KW-0418">Kinase</keyword>
<comment type="subcellular location">
    <subcellularLocation>
        <location evidence="1">Membrane</location>
    </subcellularLocation>
</comment>
<dbReference type="RefSeq" id="WP_110326141.1">
    <property type="nucleotide sequence ID" value="NZ_QJKD01000024.1"/>
</dbReference>
<dbReference type="PANTHER" id="PTHR34220">
    <property type="entry name" value="SENSOR HISTIDINE KINASE YPDA"/>
    <property type="match status" value="1"/>
</dbReference>
<keyword evidence="6" id="KW-0472">Membrane</keyword>